<reference evidence="15 16" key="1">
    <citation type="journal article" date="2023" name="bioRxiv">
        <title>Genome report: Whole genome sequence and annotation of Penstemon davidsonii.</title>
        <authorList>
            <person name="Ostevik K.L."/>
            <person name="Alabady M."/>
            <person name="Zhang M."/>
            <person name="Rausher M.D."/>
        </authorList>
    </citation>
    <scope>NUCLEOTIDE SEQUENCE [LARGE SCALE GENOMIC DNA]</scope>
    <source>
        <strain evidence="15">DNT005</strain>
        <tissue evidence="15">Whole leaf</tissue>
    </source>
</reference>
<keyword evidence="9 12" id="KW-0472">Membrane</keyword>
<keyword evidence="3 12" id="KW-0812">Transmembrane</keyword>
<feature type="compositionally biased region" description="Pro residues" evidence="11">
    <location>
        <begin position="391"/>
        <end position="419"/>
    </location>
</feature>
<dbReference type="InterPro" id="IPR004332">
    <property type="entry name" value="Transposase_MuDR"/>
</dbReference>
<evidence type="ECO:0000256" key="6">
    <source>
        <dbReference type="ARBA" id="ARBA00022833"/>
    </source>
</evidence>
<evidence type="ECO:0000256" key="3">
    <source>
        <dbReference type="ARBA" id="ARBA00022692"/>
    </source>
</evidence>
<keyword evidence="6" id="KW-0862">Zinc</keyword>
<keyword evidence="8 12" id="KW-1133">Transmembrane helix</keyword>
<feature type="region of interest" description="Disordered" evidence="11">
    <location>
        <begin position="1"/>
        <end position="22"/>
    </location>
</feature>
<dbReference type="InterPro" id="IPR013057">
    <property type="entry name" value="AA_transpt_TM"/>
</dbReference>
<evidence type="ECO:0000256" key="11">
    <source>
        <dbReference type="SAM" id="MobiDB-lite"/>
    </source>
</evidence>
<evidence type="ECO:0000256" key="12">
    <source>
        <dbReference type="SAM" id="Phobius"/>
    </source>
</evidence>
<dbReference type="Pfam" id="PF04434">
    <property type="entry name" value="SWIM"/>
    <property type="match status" value="1"/>
</dbReference>
<dbReference type="Pfam" id="PF01490">
    <property type="entry name" value="Aa_trans"/>
    <property type="match status" value="1"/>
</dbReference>
<protein>
    <recommendedName>
        <fullName evidence="17">SWIM-type domain-containing protein</fullName>
    </recommendedName>
</protein>
<accession>A0ABR0D6J0</accession>
<evidence type="ECO:0000256" key="7">
    <source>
        <dbReference type="ARBA" id="ARBA00022970"/>
    </source>
</evidence>
<feature type="transmembrane region" description="Helical" evidence="12">
    <location>
        <begin position="286"/>
        <end position="307"/>
    </location>
</feature>
<feature type="domain" description="WRKY" evidence="13">
    <location>
        <begin position="540"/>
        <end position="586"/>
    </location>
</feature>
<proteinExistence type="predicted"/>
<evidence type="ECO:0000259" key="14">
    <source>
        <dbReference type="PROSITE" id="PS50966"/>
    </source>
</evidence>
<sequence>MAELDLDPTLGEGENKREMGAAARVGAARARGAAREVPSDDKWVDQNGPAREAKWWYSTFHTVTAMVGAGVLSLPYAMAYLGWGPGTFVLALSWCITLNTMWQMIQLHECVPGVRFDRYKDLGSHAFGPRLGPWIVLPQQLIVQVGCDIVYMVTGGKCLRKFMEIACTNCTPIRQSYWICIFGGVHFFLSQLPDFNSVSGVSLAAAIMSLSYSTIAWVGSLSHGQVPDVSYKYKKTSGADQMFRIFNALGQITFAYAGHAVVLEIQATIPSTPEKPSRIPMWKGAVWAYFINAICYFPVALIGYWAFGHDVADNVLVALQRPGWLIASANLMVVVHVIGSYQGKGKRIVVEDNEENDGDVQKVNGNELVENAAFWGEVDKVIDTHVSQSTPAPPSPPPAPPSPPSPPAPPAPPSPPPATAAPVSPTENYEENNEGQDQVSDGTYAEEESEDSDDNNVDWMGQNEGNHNSDESYSDGGGGLLDSDEELTWEPDYDKGRCPIFDPETILNPGFELEQIFTSKSEFRQVVHSHAINTMRNIKITANDTRRIYAKCVAEGCEWRLHALKLKDDDAYQIREYEPNHNSGSNTHSDLRRQNLGSPVILKQSEESDSNGKKKFQSSYVGLKPLRDGFLAACRPFIGVDGTWLKGPHTGILLTAVGVNPNNSLYNIAYAIIQSAENRFCVKHLVDNMQKAGYKDLPIEQVLWSVARATTVPDFEKKFKKILDLNEGLKGWMKDKPPHQWSRSHFSPYSKCDAILNSICETLNGNLMEARERPILTCLEWIGQHIMVRFQQLRDKAKKKWEGQRICPRIMKILEKRMKSSVNCIPLKSNDWHFEIHCSEGEQCIADLRKHTCSCRSWDLSGIPCNHAMSAISFMVHNPLDYVNPCYSVETFHMAYKP</sequence>
<gene>
    <name evidence="15" type="ORF">RD792_011494</name>
</gene>
<keyword evidence="7" id="KW-0029">Amino-acid transport</keyword>
<comment type="subcellular location">
    <subcellularLocation>
        <location evidence="1">Membrane</location>
    </subcellularLocation>
</comment>
<evidence type="ECO:0000313" key="16">
    <source>
        <dbReference type="Proteomes" id="UP001291926"/>
    </source>
</evidence>
<feature type="region of interest" description="Disordered" evidence="11">
    <location>
        <begin position="386"/>
        <end position="484"/>
    </location>
</feature>
<comment type="caution">
    <text evidence="15">The sequence shown here is derived from an EMBL/GenBank/DDBJ whole genome shotgun (WGS) entry which is preliminary data.</text>
</comment>
<evidence type="ECO:0000256" key="8">
    <source>
        <dbReference type="ARBA" id="ARBA00022989"/>
    </source>
</evidence>
<keyword evidence="16" id="KW-1185">Reference proteome</keyword>
<evidence type="ECO:0000313" key="15">
    <source>
        <dbReference type="EMBL" id="KAK4484268.1"/>
    </source>
</evidence>
<dbReference type="Pfam" id="PF03108">
    <property type="entry name" value="DBD_Tnp_Mut"/>
    <property type="match status" value="1"/>
</dbReference>
<keyword evidence="2" id="KW-0813">Transport</keyword>
<dbReference type="InterPro" id="IPR006564">
    <property type="entry name" value="Znf_PMZ"/>
</dbReference>
<organism evidence="15 16">
    <name type="scientific">Penstemon davidsonii</name>
    <dbReference type="NCBI Taxonomy" id="160366"/>
    <lineage>
        <taxon>Eukaryota</taxon>
        <taxon>Viridiplantae</taxon>
        <taxon>Streptophyta</taxon>
        <taxon>Embryophyta</taxon>
        <taxon>Tracheophyta</taxon>
        <taxon>Spermatophyta</taxon>
        <taxon>Magnoliopsida</taxon>
        <taxon>eudicotyledons</taxon>
        <taxon>Gunneridae</taxon>
        <taxon>Pentapetalae</taxon>
        <taxon>asterids</taxon>
        <taxon>lamiids</taxon>
        <taxon>Lamiales</taxon>
        <taxon>Plantaginaceae</taxon>
        <taxon>Cheloneae</taxon>
        <taxon>Penstemon</taxon>
    </lineage>
</organism>
<evidence type="ECO:0000256" key="10">
    <source>
        <dbReference type="PROSITE-ProRule" id="PRU00325"/>
    </source>
</evidence>
<evidence type="ECO:0000256" key="1">
    <source>
        <dbReference type="ARBA" id="ARBA00004370"/>
    </source>
</evidence>
<evidence type="ECO:0000256" key="4">
    <source>
        <dbReference type="ARBA" id="ARBA00022723"/>
    </source>
</evidence>
<dbReference type="Proteomes" id="UP001291926">
    <property type="component" value="Unassembled WGS sequence"/>
</dbReference>
<keyword evidence="5 10" id="KW-0863">Zinc-finger</keyword>
<dbReference type="PANTHER" id="PTHR48017">
    <property type="entry name" value="OS05G0424000 PROTEIN-RELATED"/>
    <property type="match status" value="1"/>
</dbReference>
<evidence type="ECO:0000256" key="2">
    <source>
        <dbReference type="ARBA" id="ARBA00022448"/>
    </source>
</evidence>
<dbReference type="InterPro" id="IPR007527">
    <property type="entry name" value="Znf_SWIM"/>
</dbReference>
<dbReference type="EMBL" id="JAYDYQ010002534">
    <property type="protein sequence ID" value="KAK4484268.1"/>
    <property type="molecule type" value="Genomic_DNA"/>
</dbReference>
<evidence type="ECO:0000256" key="5">
    <source>
        <dbReference type="ARBA" id="ARBA00022771"/>
    </source>
</evidence>
<evidence type="ECO:0000256" key="9">
    <source>
        <dbReference type="ARBA" id="ARBA00023136"/>
    </source>
</evidence>
<dbReference type="SMART" id="SM00575">
    <property type="entry name" value="ZnF_PMZ"/>
    <property type="match status" value="1"/>
</dbReference>
<evidence type="ECO:0000259" key="13">
    <source>
        <dbReference type="PROSITE" id="PS50811"/>
    </source>
</evidence>
<dbReference type="PROSITE" id="PS50966">
    <property type="entry name" value="ZF_SWIM"/>
    <property type="match status" value="1"/>
</dbReference>
<evidence type="ECO:0008006" key="17">
    <source>
        <dbReference type="Google" id="ProtNLM"/>
    </source>
</evidence>
<feature type="domain" description="SWIM-type" evidence="14">
    <location>
        <begin position="834"/>
        <end position="876"/>
    </location>
</feature>
<name>A0ABR0D6J0_9LAMI</name>
<dbReference type="InterPro" id="IPR003657">
    <property type="entry name" value="WRKY_dom"/>
</dbReference>
<dbReference type="PROSITE" id="PS50811">
    <property type="entry name" value="WRKY"/>
    <property type="match status" value="1"/>
</dbReference>
<feature type="compositionally biased region" description="Acidic residues" evidence="11">
    <location>
        <begin position="444"/>
        <end position="456"/>
    </location>
</feature>
<keyword evidence="4" id="KW-0479">Metal-binding</keyword>
<feature type="transmembrane region" description="Helical" evidence="12">
    <location>
        <begin position="80"/>
        <end position="98"/>
    </location>
</feature>